<proteinExistence type="predicted"/>
<dbReference type="InterPro" id="IPR032820">
    <property type="entry name" value="ATPase_put"/>
</dbReference>
<dbReference type="RefSeq" id="WP_104810729.1">
    <property type="nucleotide sequence ID" value="NZ_MQUA01000013.1"/>
</dbReference>
<evidence type="ECO:0008006" key="4">
    <source>
        <dbReference type="Google" id="ProtNLM"/>
    </source>
</evidence>
<feature type="transmembrane region" description="Helical" evidence="1">
    <location>
        <begin position="20"/>
        <end position="38"/>
    </location>
</feature>
<evidence type="ECO:0000313" key="2">
    <source>
        <dbReference type="EMBL" id="PQB08539.1"/>
    </source>
</evidence>
<feature type="transmembrane region" description="Helical" evidence="1">
    <location>
        <begin position="44"/>
        <end position="64"/>
    </location>
</feature>
<organism evidence="2 3">
    <name type="scientific">Polaribacter filamentus</name>
    <dbReference type="NCBI Taxonomy" id="53483"/>
    <lineage>
        <taxon>Bacteria</taxon>
        <taxon>Pseudomonadati</taxon>
        <taxon>Bacteroidota</taxon>
        <taxon>Flavobacteriia</taxon>
        <taxon>Flavobacteriales</taxon>
        <taxon>Flavobacteriaceae</taxon>
    </lineage>
</organism>
<keyword evidence="1" id="KW-0472">Membrane</keyword>
<gene>
    <name evidence="2" type="ORF">BST83_16475</name>
</gene>
<sequence length="72" mass="8014">MEKNPKPKKSLNKAIHLSGAGLQMGVTIYLGFLLGKWLDSVFETAFLTQTVTLLAIFLAMYSLIKQANRIND</sequence>
<keyword evidence="1" id="KW-1133">Transmembrane helix</keyword>
<name>A0A2S7L0T7_9FLAO</name>
<protein>
    <recommendedName>
        <fullName evidence="4">F0F1-ATPase subunit</fullName>
    </recommendedName>
</protein>
<keyword evidence="1" id="KW-0812">Transmembrane</keyword>
<dbReference type="AlphaFoldDB" id="A0A2S7L0T7"/>
<evidence type="ECO:0000256" key="1">
    <source>
        <dbReference type="SAM" id="Phobius"/>
    </source>
</evidence>
<dbReference type="Proteomes" id="UP000239522">
    <property type="component" value="Unassembled WGS sequence"/>
</dbReference>
<keyword evidence="3" id="KW-1185">Reference proteome</keyword>
<comment type="caution">
    <text evidence="2">The sequence shown here is derived from an EMBL/GenBank/DDBJ whole genome shotgun (WGS) entry which is preliminary data.</text>
</comment>
<evidence type="ECO:0000313" key="3">
    <source>
        <dbReference type="Proteomes" id="UP000239522"/>
    </source>
</evidence>
<dbReference type="OrthoDB" id="9798708at2"/>
<dbReference type="EMBL" id="MQUA01000013">
    <property type="protein sequence ID" value="PQB08539.1"/>
    <property type="molecule type" value="Genomic_DNA"/>
</dbReference>
<reference evidence="2 3" key="1">
    <citation type="submission" date="2016-11" db="EMBL/GenBank/DDBJ databases">
        <title>Trade-off between light-utilization and light-protection in marine flavobacteria.</title>
        <authorList>
            <person name="Kumagai Y."/>
        </authorList>
    </citation>
    <scope>NUCLEOTIDE SEQUENCE [LARGE SCALE GENOMIC DNA]</scope>
    <source>
        <strain evidence="2 3">ATCC 700397</strain>
    </source>
</reference>
<accession>A0A2S7L0T7</accession>
<dbReference type="Pfam" id="PF09527">
    <property type="entry name" value="ATPase_gene1"/>
    <property type="match status" value="1"/>
</dbReference>